<evidence type="ECO:0000313" key="1">
    <source>
        <dbReference type="EMBL" id="KAK7024898.1"/>
    </source>
</evidence>
<comment type="caution">
    <text evidence="1">The sequence shown here is derived from an EMBL/GenBank/DDBJ whole genome shotgun (WGS) entry which is preliminary data.</text>
</comment>
<dbReference type="Proteomes" id="UP001362999">
    <property type="component" value="Unassembled WGS sequence"/>
</dbReference>
<protein>
    <submittedName>
        <fullName evidence="1">WD40 repeat-like protein</fullName>
    </submittedName>
</protein>
<sequence length="417" mass="47533">MKIENLRLRIRLDDIETLLFELQTPSTSQNRVNTRQGTRLKQERCRRLREEKVIVKQSLNRIIYPILTVPVEITSEIFLQCLPDRLTEPRAYSAPFLLGQICSVWRQIALNNPRLWAALHVRYSGNGRHFQNLIQNWLPRAGSVPFSLSLTLPPKHCYFFSPRMCYCPSSAPFVDYWSRLTCFNGIYFTLQECIDLLSRAPNLTVGKFSYLDGFLSSTKTATCVIQLDNIKDLYFHTVYSTPGPSSLLESLSAPCLQSLSIHCLSGHITDKPFFSFLRKSPCIHTFDLTLEYISQEADIALLKAMPALEVFQLNFSCSTAIVFAILSLLDDDESATFLPRIRKLAFGNFNPRFRFTWEDSFTKILFNALNSRCDSAKSGTAQLGSFEFHCSITNPQDAKLNDCLTKLKAKGIRVFVA</sequence>
<organism evidence="1 2">
    <name type="scientific">Favolaschia claudopus</name>
    <dbReference type="NCBI Taxonomy" id="2862362"/>
    <lineage>
        <taxon>Eukaryota</taxon>
        <taxon>Fungi</taxon>
        <taxon>Dikarya</taxon>
        <taxon>Basidiomycota</taxon>
        <taxon>Agaricomycotina</taxon>
        <taxon>Agaricomycetes</taxon>
        <taxon>Agaricomycetidae</taxon>
        <taxon>Agaricales</taxon>
        <taxon>Marasmiineae</taxon>
        <taxon>Mycenaceae</taxon>
        <taxon>Favolaschia</taxon>
    </lineage>
</organism>
<accession>A0AAW0BEY8</accession>
<evidence type="ECO:0000313" key="2">
    <source>
        <dbReference type="Proteomes" id="UP001362999"/>
    </source>
</evidence>
<dbReference type="InterPro" id="IPR032675">
    <property type="entry name" value="LRR_dom_sf"/>
</dbReference>
<keyword evidence="2" id="KW-1185">Reference proteome</keyword>
<dbReference type="EMBL" id="JAWWNJ010000034">
    <property type="protein sequence ID" value="KAK7024898.1"/>
    <property type="molecule type" value="Genomic_DNA"/>
</dbReference>
<reference evidence="1 2" key="1">
    <citation type="journal article" date="2024" name="J Genomics">
        <title>Draft genome sequencing and assembly of Favolaschia claudopus CIRM-BRFM 2984 isolated from oak limbs.</title>
        <authorList>
            <person name="Navarro D."/>
            <person name="Drula E."/>
            <person name="Chaduli D."/>
            <person name="Cazenave R."/>
            <person name="Ahrendt S."/>
            <person name="Wang J."/>
            <person name="Lipzen A."/>
            <person name="Daum C."/>
            <person name="Barry K."/>
            <person name="Grigoriev I.V."/>
            <person name="Favel A."/>
            <person name="Rosso M.N."/>
            <person name="Martin F."/>
        </authorList>
    </citation>
    <scope>NUCLEOTIDE SEQUENCE [LARGE SCALE GENOMIC DNA]</scope>
    <source>
        <strain evidence="1 2">CIRM-BRFM 2984</strain>
    </source>
</reference>
<proteinExistence type="predicted"/>
<gene>
    <name evidence="1" type="ORF">R3P38DRAFT_3356161</name>
</gene>
<name>A0AAW0BEY8_9AGAR</name>
<dbReference type="Gene3D" id="3.80.10.10">
    <property type="entry name" value="Ribonuclease Inhibitor"/>
    <property type="match status" value="1"/>
</dbReference>
<dbReference type="AlphaFoldDB" id="A0AAW0BEY8"/>